<dbReference type="Gene3D" id="3.30.70.920">
    <property type="match status" value="1"/>
</dbReference>
<dbReference type="EMBL" id="MCGG01000042">
    <property type="protein sequence ID" value="OEJ65938.1"/>
    <property type="molecule type" value="Genomic_DNA"/>
</dbReference>
<dbReference type="InterPro" id="IPR036388">
    <property type="entry name" value="WH-like_DNA-bd_sf"/>
</dbReference>
<dbReference type="Proteomes" id="UP000095347">
    <property type="component" value="Unassembled WGS sequence"/>
</dbReference>
<dbReference type="InterPro" id="IPR000485">
    <property type="entry name" value="AsnC-type_HTH_dom"/>
</dbReference>
<dbReference type="InterPro" id="IPR036390">
    <property type="entry name" value="WH_DNA-bd_sf"/>
</dbReference>
<dbReference type="FunFam" id="1.10.10.10:FF:000186">
    <property type="entry name" value="AsnC family transcriptional regulator"/>
    <property type="match status" value="1"/>
</dbReference>
<dbReference type="Pfam" id="PF13412">
    <property type="entry name" value="HTH_24"/>
    <property type="match status" value="1"/>
</dbReference>
<dbReference type="RefSeq" id="WP_069958519.1">
    <property type="nucleotide sequence ID" value="NZ_MCGG01000042.1"/>
</dbReference>
<dbReference type="PRINTS" id="PR00033">
    <property type="entry name" value="HTHASNC"/>
</dbReference>
<dbReference type="InterPro" id="IPR019887">
    <property type="entry name" value="Tscrpt_reg_AsnC/Lrp_C"/>
</dbReference>
<dbReference type="SUPFAM" id="SSF54909">
    <property type="entry name" value="Dimeric alpha+beta barrel"/>
    <property type="match status" value="1"/>
</dbReference>
<keyword evidence="3" id="KW-0804">Transcription</keyword>
<protein>
    <submittedName>
        <fullName evidence="5">AsnC family transcriptional regulator</fullName>
    </submittedName>
</protein>
<dbReference type="GO" id="GO:0006355">
    <property type="term" value="P:regulation of DNA-templated transcription"/>
    <property type="evidence" value="ECO:0007669"/>
    <property type="project" value="UniProtKB-ARBA"/>
</dbReference>
<evidence type="ECO:0000259" key="4">
    <source>
        <dbReference type="PROSITE" id="PS50956"/>
    </source>
</evidence>
<dbReference type="Gene3D" id="1.10.10.10">
    <property type="entry name" value="Winged helix-like DNA-binding domain superfamily/Winged helix DNA-binding domain"/>
    <property type="match status" value="1"/>
</dbReference>
<dbReference type="InterPro" id="IPR011991">
    <property type="entry name" value="ArsR-like_HTH"/>
</dbReference>
<evidence type="ECO:0000256" key="2">
    <source>
        <dbReference type="ARBA" id="ARBA00023125"/>
    </source>
</evidence>
<keyword evidence="2" id="KW-0238">DNA-binding</keyword>
<dbReference type="PANTHER" id="PTHR30154:SF34">
    <property type="entry name" value="TRANSCRIPTIONAL REGULATOR AZLB"/>
    <property type="match status" value="1"/>
</dbReference>
<gene>
    <name evidence="5" type="ORF">BEN30_13095</name>
</gene>
<evidence type="ECO:0000313" key="5">
    <source>
        <dbReference type="EMBL" id="OEJ65938.1"/>
    </source>
</evidence>
<dbReference type="Pfam" id="PF01037">
    <property type="entry name" value="AsnC_trans_reg"/>
    <property type="match status" value="1"/>
</dbReference>
<dbReference type="STRING" id="28181.BEN30_13095"/>
<feature type="domain" description="HTH asnC-type" evidence="4">
    <location>
        <begin position="4"/>
        <end position="65"/>
    </location>
</feature>
<dbReference type="InterPro" id="IPR019888">
    <property type="entry name" value="Tscrpt_reg_AsnC-like"/>
</dbReference>
<keyword evidence="6" id="KW-1185">Reference proteome</keyword>
<reference evidence="6" key="1">
    <citation type="submission" date="2016-07" db="EMBL/GenBank/DDBJ databases">
        <authorList>
            <person name="Florea S."/>
            <person name="Webb J.S."/>
            <person name="Jaromczyk J."/>
            <person name="Schardl C.L."/>
        </authorList>
    </citation>
    <scope>NUCLEOTIDE SEQUENCE [LARGE SCALE GENOMIC DNA]</scope>
    <source>
        <strain evidence="6">MV-1</strain>
    </source>
</reference>
<organism evidence="5 6">
    <name type="scientific">Magnetovibrio blakemorei</name>
    <dbReference type="NCBI Taxonomy" id="28181"/>
    <lineage>
        <taxon>Bacteria</taxon>
        <taxon>Pseudomonadati</taxon>
        <taxon>Pseudomonadota</taxon>
        <taxon>Alphaproteobacteria</taxon>
        <taxon>Rhodospirillales</taxon>
        <taxon>Magnetovibrionaceae</taxon>
        <taxon>Magnetovibrio</taxon>
    </lineage>
</organism>
<dbReference type="GO" id="GO:0005829">
    <property type="term" value="C:cytosol"/>
    <property type="evidence" value="ECO:0007669"/>
    <property type="project" value="TreeGrafter"/>
</dbReference>
<keyword evidence="1" id="KW-0805">Transcription regulation</keyword>
<dbReference type="InterPro" id="IPR011008">
    <property type="entry name" value="Dimeric_a/b-barrel"/>
</dbReference>
<dbReference type="PANTHER" id="PTHR30154">
    <property type="entry name" value="LEUCINE-RESPONSIVE REGULATORY PROTEIN"/>
    <property type="match status" value="1"/>
</dbReference>
<dbReference type="OrthoDB" id="9813313at2"/>
<evidence type="ECO:0000256" key="1">
    <source>
        <dbReference type="ARBA" id="ARBA00023015"/>
    </source>
</evidence>
<accession>A0A1E5Q5V7</accession>
<dbReference type="CDD" id="cd00090">
    <property type="entry name" value="HTH_ARSR"/>
    <property type="match status" value="1"/>
</dbReference>
<evidence type="ECO:0000313" key="6">
    <source>
        <dbReference type="Proteomes" id="UP000095347"/>
    </source>
</evidence>
<dbReference type="AlphaFoldDB" id="A0A1E5Q5V7"/>
<name>A0A1E5Q5V7_9PROT</name>
<dbReference type="SMART" id="SM00344">
    <property type="entry name" value="HTH_ASNC"/>
    <property type="match status" value="1"/>
</dbReference>
<dbReference type="GO" id="GO:0043200">
    <property type="term" value="P:response to amino acid"/>
    <property type="evidence" value="ECO:0007669"/>
    <property type="project" value="TreeGrafter"/>
</dbReference>
<dbReference type="GO" id="GO:0043565">
    <property type="term" value="F:sequence-specific DNA binding"/>
    <property type="evidence" value="ECO:0007669"/>
    <property type="project" value="InterPro"/>
</dbReference>
<proteinExistence type="predicted"/>
<dbReference type="SUPFAM" id="SSF46785">
    <property type="entry name" value="Winged helix' DNA-binding domain"/>
    <property type="match status" value="1"/>
</dbReference>
<dbReference type="PROSITE" id="PS50956">
    <property type="entry name" value="HTH_ASNC_2"/>
    <property type="match status" value="1"/>
</dbReference>
<evidence type="ECO:0000256" key="3">
    <source>
        <dbReference type="ARBA" id="ARBA00023163"/>
    </source>
</evidence>
<sequence>MYRLDATDVKILDTLQNDGRITNQDLADKVHLSPSACLRRVRRLEQDGVIDGYVALLNPRAVGRSSNIFIEITLSSQSEAVLDAFETAIAEIPDVMECYLMAGEADYLVRVSVSSAEDYERVHKTYLSRLPGVARIRSIFAMRRVCKKQGFVLEA</sequence>
<comment type="caution">
    <text evidence="5">The sequence shown here is derived from an EMBL/GenBank/DDBJ whole genome shotgun (WGS) entry which is preliminary data.</text>
</comment>